<dbReference type="Gene3D" id="1.10.10.690">
    <property type="entry name" value="YidB-like"/>
    <property type="match status" value="1"/>
</dbReference>
<name>A0A3C1KPK7_9GAMM</name>
<dbReference type="AlphaFoldDB" id="A0A3C1KPK7"/>
<dbReference type="InterPro" id="IPR027405">
    <property type="entry name" value="YidB-like"/>
</dbReference>
<protein>
    <recommendedName>
        <fullName evidence="3">DUF937 domain-containing protein</fullName>
    </recommendedName>
</protein>
<dbReference type="Proteomes" id="UP000259273">
    <property type="component" value="Unassembled WGS sequence"/>
</dbReference>
<evidence type="ECO:0000313" key="1">
    <source>
        <dbReference type="EMBL" id="HAN28403.1"/>
    </source>
</evidence>
<reference evidence="1 2" key="1">
    <citation type="journal article" date="2018" name="Nat. Biotechnol.">
        <title>A standardized bacterial taxonomy based on genome phylogeny substantially revises the tree of life.</title>
        <authorList>
            <person name="Parks D.H."/>
            <person name="Chuvochina M."/>
            <person name="Waite D.W."/>
            <person name="Rinke C."/>
            <person name="Skarshewski A."/>
            <person name="Chaumeil P.A."/>
            <person name="Hugenholtz P."/>
        </authorList>
    </citation>
    <scope>NUCLEOTIDE SEQUENCE [LARGE SCALE GENOMIC DNA]</scope>
    <source>
        <strain evidence="1">UBA9158</strain>
    </source>
</reference>
<dbReference type="EMBL" id="DMND01000162">
    <property type="protein sequence ID" value="HAN28403.1"/>
    <property type="molecule type" value="Genomic_DNA"/>
</dbReference>
<sequence>MDLLNLGAQLLSQKLGLNVDTETVKNALSSLLGDGSGTIDFAGLAGRMASSGELGTVLNSWLGDGSNASISADSILDVLGRGDVADFANRVGTNTQAAAGGLADVLPQLMDKASSGGNLLESVGGLGGLMGAAKSFLR</sequence>
<dbReference type="InterPro" id="IPR045372">
    <property type="entry name" value="YidB"/>
</dbReference>
<organism evidence="1 2">
    <name type="scientific">Haliea salexigens</name>
    <dbReference type="NCBI Taxonomy" id="287487"/>
    <lineage>
        <taxon>Bacteria</taxon>
        <taxon>Pseudomonadati</taxon>
        <taxon>Pseudomonadota</taxon>
        <taxon>Gammaproteobacteria</taxon>
        <taxon>Cellvibrionales</taxon>
        <taxon>Halieaceae</taxon>
        <taxon>Haliea</taxon>
    </lineage>
</organism>
<evidence type="ECO:0000313" key="2">
    <source>
        <dbReference type="Proteomes" id="UP000259273"/>
    </source>
</evidence>
<dbReference type="Pfam" id="PF20159">
    <property type="entry name" value="YidB"/>
    <property type="match status" value="1"/>
</dbReference>
<gene>
    <name evidence="1" type="ORF">DCP75_11920</name>
</gene>
<evidence type="ECO:0008006" key="3">
    <source>
        <dbReference type="Google" id="ProtNLM"/>
    </source>
</evidence>
<proteinExistence type="predicted"/>
<comment type="caution">
    <text evidence="1">The sequence shown here is derived from an EMBL/GenBank/DDBJ whole genome shotgun (WGS) entry which is preliminary data.</text>
</comment>
<dbReference type="SUPFAM" id="SSF140804">
    <property type="entry name" value="YidB-like"/>
    <property type="match status" value="1"/>
</dbReference>
<accession>A0A3C1KPK7</accession>
<dbReference type="STRING" id="1121937.GCA_000423125_02742"/>